<reference evidence="5 6" key="1">
    <citation type="submission" date="2014-02" db="EMBL/GenBank/DDBJ databases">
        <title>Genome sequence of Mycoplasma capricolum subsp. capricolum strain 14232.</title>
        <authorList>
            <person name="Sirand-Pugnet P."/>
            <person name="Breton M."/>
            <person name="Dordet-Frisoni E."/>
            <person name="Baranowski E."/>
            <person name="Barre A."/>
            <person name="Couture C."/>
            <person name="Dupuy V."/>
            <person name="Gaurivaud P."/>
            <person name="Jacob D."/>
            <person name="Lemaitre C."/>
            <person name="Manso-Silvan L."/>
            <person name="Nikolski M."/>
            <person name="Nouvel L.-X."/>
            <person name="Poumarat F."/>
            <person name="Tardy F."/>
            <person name="Thebault P."/>
            <person name="Theil S."/>
            <person name="Citti C."/>
            <person name="Thiaucourt F."/>
            <person name="Blanchard A."/>
        </authorList>
    </citation>
    <scope>NUCLEOTIDE SEQUENCE [LARGE SCALE GENOMIC DNA]</scope>
    <source>
        <strain evidence="5 6">14232</strain>
    </source>
</reference>
<dbReference type="Gene3D" id="3.40.1390.30">
    <property type="entry name" value="NIF3 (NGG1p interacting factor 3)-like"/>
    <property type="match status" value="2"/>
</dbReference>
<dbReference type="PANTHER" id="PTHR13799:SF14">
    <property type="entry name" value="GTP CYCLOHYDROLASE 1 TYPE 2 HOMOLOG"/>
    <property type="match status" value="1"/>
</dbReference>
<dbReference type="Pfam" id="PF01784">
    <property type="entry name" value="DUF34_NIF3"/>
    <property type="match status" value="1"/>
</dbReference>
<organism evidence="5 6">
    <name type="scientific">Mycoplasma capricolum subsp. capricolum 14232</name>
    <dbReference type="NCBI Taxonomy" id="1188238"/>
    <lineage>
        <taxon>Bacteria</taxon>
        <taxon>Bacillati</taxon>
        <taxon>Mycoplasmatota</taxon>
        <taxon>Mollicutes</taxon>
        <taxon>Mycoplasmataceae</taxon>
        <taxon>Mycoplasma</taxon>
    </lineage>
</organism>
<accession>A0A084EM02</accession>
<comment type="caution">
    <text evidence="5">The sequence shown here is derived from an EMBL/GenBank/DDBJ whole genome shotgun (WGS) entry which is preliminary data.</text>
</comment>
<dbReference type="InterPro" id="IPR002678">
    <property type="entry name" value="DUF34/NIF3"/>
</dbReference>
<evidence type="ECO:0000313" key="5">
    <source>
        <dbReference type="EMBL" id="KEZ18994.1"/>
    </source>
</evidence>
<evidence type="ECO:0000256" key="3">
    <source>
        <dbReference type="ARBA" id="ARBA00022723"/>
    </source>
</evidence>
<evidence type="ECO:0000256" key="4">
    <source>
        <dbReference type="PIRSR" id="PIRSR602678-1"/>
    </source>
</evidence>
<dbReference type="FunFam" id="3.40.1390.30:FF:000001">
    <property type="entry name" value="GTP cyclohydrolase 1 type 2"/>
    <property type="match status" value="1"/>
</dbReference>
<evidence type="ECO:0000313" key="6">
    <source>
        <dbReference type="Proteomes" id="UP000028533"/>
    </source>
</evidence>
<feature type="binding site" evidence="4">
    <location>
        <position position="223"/>
    </location>
    <ligand>
        <name>a divalent metal cation</name>
        <dbReference type="ChEBI" id="CHEBI:60240"/>
        <label>1</label>
    </ligand>
</feature>
<gene>
    <name evidence="5" type="ORF">MCAPa_4830</name>
</gene>
<dbReference type="GO" id="GO:0005737">
    <property type="term" value="C:cytoplasm"/>
    <property type="evidence" value="ECO:0007669"/>
    <property type="project" value="TreeGrafter"/>
</dbReference>
<protein>
    <recommendedName>
        <fullName evidence="2">GTP cyclohydrolase 1 type 2 homolog</fullName>
    </recommendedName>
</protein>
<dbReference type="InterPro" id="IPR036069">
    <property type="entry name" value="DUF34/NIF3_sf"/>
</dbReference>
<name>A0A084EM02_MYCCA</name>
<dbReference type="RefSeq" id="WP_036431906.1">
    <property type="nucleotide sequence ID" value="NZ_JFDO01000017.1"/>
</dbReference>
<dbReference type="SUPFAM" id="SSF102705">
    <property type="entry name" value="NIF3 (NGG1p interacting factor 3)-like"/>
    <property type="match status" value="1"/>
</dbReference>
<feature type="binding site" evidence="4">
    <location>
        <position position="68"/>
    </location>
    <ligand>
        <name>a divalent metal cation</name>
        <dbReference type="ChEBI" id="CHEBI:60240"/>
        <label>1</label>
    </ligand>
</feature>
<comment type="similarity">
    <text evidence="1">Belongs to the GTP cyclohydrolase I type 2/NIF3 family.</text>
</comment>
<feature type="binding site" evidence="4">
    <location>
        <position position="106"/>
    </location>
    <ligand>
        <name>a divalent metal cation</name>
        <dbReference type="ChEBI" id="CHEBI:60240"/>
        <label>1</label>
    </ligand>
</feature>
<dbReference type="EMBL" id="JFDO01000017">
    <property type="protein sequence ID" value="KEZ18994.1"/>
    <property type="molecule type" value="Genomic_DNA"/>
</dbReference>
<evidence type="ECO:0000256" key="2">
    <source>
        <dbReference type="ARBA" id="ARBA00022112"/>
    </source>
</evidence>
<proteinExistence type="inferred from homology"/>
<dbReference type="PANTHER" id="PTHR13799">
    <property type="entry name" value="NGG1 INTERACTING FACTOR 3"/>
    <property type="match status" value="1"/>
</dbReference>
<sequence>MLLDNIISYLNQLFNPKKASNWDHVGFQFEYKKLNNINISKVLVCLDLTNDCLEFAISNQIQLIITRHPFIFNELKLEKKNPNKKQMIKKLNKHKILVFSIHTNYDSSIKQNLLEILNKKLKINSFKKYGKDKESNLLYLDQKISVNDLINDLKEIFSLNQIRLNSNISLDTKIKDFYLTSGSGASTMIENMLKDCTFITGEVKWDQWIYANSNNVNLIEIGHYAENHFIDDLKNKLQIKFKDIKIFSYDIKNQFIEK</sequence>
<keyword evidence="3 4" id="KW-0479">Metal-binding</keyword>
<dbReference type="AlphaFoldDB" id="A0A084EM02"/>
<dbReference type="GO" id="GO:0046872">
    <property type="term" value="F:metal ion binding"/>
    <property type="evidence" value="ECO:0007669"/>
    <property type="project" value="UniProtKB-KW"/>
</dbReference>
<dbReference type="Proteomes" id="UP000028533">
    <property type="component" value="Unassembled WGS sequence"/>
</dbReference>
<evidence type="ECO:0000256" key="1">
    <source>
        <dbReference type="ARBA" id="ARBA00006964"/>
    </source>
</evidence>
<feature type="binding site" evidence="4">
    <location>
        <position position="226"/>
    </location>
    <ligand>
        <name>a divalent metal cation</name>
        <dbReference type="ChEBI" id="CHEBI:60240"/>
        <label>1</label>
    </ligand>
</feature>